<dbReference type="InterPro" id="IPR051916">
    <property type="entry name" value="GPI-anchor_lipid_remodeler"/>
</dbReference>
<dbReference type="Pfam" id="PF03372">
    <property type="entry name" value="Exo_endo_phos"/>
    <property type="match status" value="1"/>
</dbReference>
<dbReference type="PANTHER" id="PTHR14859">
    <property type="entry name" value="CALCOFLUOR WHITE HYPERSENSITIVE PROTEIN PRECURSOR"/>
    <property type="match status" value="1"/>
</dbReference>
<name>A0A2H9T518_9ZZZZ</name>
<proteinExistence type="predicted"/>
<dbReference type="EMBL" id="NSIT01000208">
    <property type="protein sequence ID" value="PJE78313.1"/>
    <property type="molecule type" value="Genomic_DNA"/>
</dbReference>
<gene>
    <name evidence="3" type="ORF">CI610_02756</name>
</gene>
<dbReference type="GO" id="GO:0003824">
    <property type="term" value="F:catalytic activity"/>
    <property type="evidence" value="ECO:0007669"/>
    <property type="project" value="InterPro"/>
</dbReference>
<evidence type="ECO:0000256" key="1">
    <source>
        <dbReference type="SAM" id="MobiDB-lite"/>
    </source>
</evidence>
<organism evidence="3">
    <name type="scientific">invertebrate metagenome</name>
    <dbReference type="NCBI Taxonomy" id="1711999"/>
    <lineage>
        <taxon>unclassified sequences</taxon>
        <taxon>metagenomes</taxon>
        <taxon>organismal metagenomes</taxon>
    </lineage>
</organism>
<sequence>MPLQRVKEAFHRYYPGYYTGYLKSHLFPGNRTQDPLAIPGFTCPIRLLSYNIQVGINTHSYRHYLTRSWQHILPSIEKNKNLDRIAGILPEFDVVALQEADGGSLRSSYINQIEYLAQRGHFPFWYQQLNRNLGKFAQHSNGLLSRFCPLSVEDHRLPGIIPGRGAIVARLGTEKCSILIIIMHLALSQRSRNTQLGYISELIQHQQHVILMGDMNTHADQLLHESPLKNSHLQALQGSHFTFPSWQPRRSLDHILVSPSFNIHQLGVLNIPISDHLPVAIEIQIKDHIRAYQKDNSSDSEKKAKKKSDIGGGRRRGDIRP</sequence>
<dbReference type="InterPro" id="IPR036691">
    <property type="entry name" value="Endo/exonu/phosph_ase_sf"/>
</dbReference>
<dbReference type="AlphaFoldDB" id="A0A2H9T518"/>
<evidence type="ECO:0000259" key="2">
    <source>
        <dbReference type="Pfam" id="PF03372"/>
    </source>
</evidence>
<dbReference type="GO" id="GO:0016020">
    <property type="term" value="C:membrane"/>
    <property type="evidence" value="ECO:0007669"/>
    <property type="project" value="GOC"/>
</dbReference>
<reference evidence="3" key="1">
    <citation type="journal article" date="2017" name="Appl. Environ. Microbiol.">
        <title>Molecular characterization of an Endozoicomonas-like organism causing infection in king scallop Pecten maximus L.</title>
        <authorList>
            <person name="Cano I."/>
            <person name="van Aerle R."/>
            <person name="Ross S."/>
            <person name="Verner-Jeffreys D.W."/>
            <person name="Paley R.K."/>
            <person name="Rimmer G."/>
            <person name="Ryder D."/>
            <person name="Hooper P."/>
            <person name="Stone D."/>
            <person name="Feist S.W."/>
        </authorList>
    </citation>
    <scope>NUCLEOTIDE SEQUENCE</scope>
</reference>
<dbReference type="InterPro" id="IPR005135">
    <property type="entry name" value="Endo/exonuclease/phosphatase"/>
</dbReference>
<comment type="caution">
    <text evidence="3">The sequence shown here is derived from an EMBL/GenBank/DDBJ whole genome shotgun (WGS) entry which is preliminary data.</text>
</comment>
<dbReference type="GO" id="GO:0006506">
    <property type="term" value="P:GPI anchor biosynthetic process"/>
    <property type="evidence" value="ECO:0007669"/>
    <property type="project" value="TreeGrafter"/>
</dbReference>
<evidence type="ECO:0000313" key="3">
    <source>
        <dbReference type="EMBL" id="PJE78313.1"/>
    </source>
</evidence>
<dbReference type="Gene3D" id="3.60.10.10">
    <property type="entry name" value="Endonuclease/exonuclease/phosphatase"/>
    <property type="match status" value="1"/>
</dbReference>
<feature type="domain" description="Endonuclease/exonuclease/phosphatase" evidence="2">
    <location>
        <begin position="48"/>
        <end position="276"/>
    </location>
</feature>
<feature type="compositionally biased region" description="Basic and acidic residues" evidence="1">
    <location>
        <begin position="293"/>
        <end position="302"/>
    </location>
</feature>
<feature type="region of interest" description="Disordered" evidence="1">
    <location>
        <begin position="293"/>
        <end position="321"/>
    </location>
</feature>
<dbReference type="PANTHER" id="PTHR14859:SF15">
    <property type="entry name" value="ENDONUCLEASE_EXONUCLEASE_PHOSPHATASE DOMAIN-CONTAINING PROTEIN"/>
    <property type="match status" value="1"/>
</dbReference>
<dbReference type="SUPFAM" id="SSF56219">
    <property type="entry name" value="DNase I-like"/>
    <property type="match status" value="1"/>
</dbReference>
<protein>
    <recommendedName>
        <fullName evidence="2">Endonuclease/exonuclease/phosphatase domain-containing protein</fullName>
    </recommendedName>
</protein>
<accession>A0A2H9T518</accession>